<dbReference type="EMBL" id="CM001884">
    <property type="protein sequence ID" value="EOY28288.1"/>
    <property type="molecule type" value="Genomic_DNA"/>
</dbReference>
<evidence type="ECO:0000256" key="1">
    <source>
        <dbReference type="SAM" id="MobiDB-lite"/>
    </source>
</evidence>
<keyword evidence="2" id="KW-0812">Transmembrane</keyword>
<name>A0A061GFU9_THECC</name>
<dbReference type="Gene3D" id="1.25.40.10">
    <property type="entry name" value="Tetratricopeptide repeat domain"/>
    <property type="match status" value="1"/>
</dbReference>
<feature type="transmembrane region" description="Helical" evidence="2">
    <location>
        <begin position="126"/>
        <end position="144"/>
    </location>
</feature>
<evidence type="ECO:0000313" key="3">
    <source>
        <dbReference type="EMBL" id="EOY28288.1"/>
    </source>
</evidence>
<keyword evidence="2" id="KW-0472">Membrane</keyword>
<sequence length="736" mass="82919">MRTLIYKSPIKFRIANSQISPSGFPFRFPSRENLRFRHISRGKCSCIPGRSIDVSPAKASLSAESPSYGGWDDFEPGSWSANSGESTQFRDFLVSIGIDDKKHVFMFLLGLVCALAISRVRVSTIIVFPASVLVFGIGFSFGFVKGGSFNELSSTKRRSKEEILRVYSDKLRNLANFFHGFDVQVNKLKNNIQRAIDSSRITISDLENYVSLVESMRLSASNARNVVEAAVDNVGNSYRENQKPSSKKKEAGEVGLQLLQYLGNFFGEKSVASNPNKVKDDVKSERVDTDLNNQTRGDVSFPAVEDRVSSSPNKRKGVSNQGFAQDSLNNYAINGDRDSRIEIDMENGKIRSEFLGGRTKRFVDSEEYNYESNRSQFVNTHGISFDSSHGNVSRRWKYDDNLLDSVDFSVRLEHTKTEASFLHEQLLQRSSCRSSHNGKKSENEAYGKRRCYEDDSYLADQLSSHENEVSSSSSKFADDVIFDKYLTEASGLLREAKEYMKGRHDEERVHIILNRSATLLSQAITMKPMSLLAVGQLGNTYLLHGELKLHVSRELRTLLARNDPIIGEMPRGRVLKGLDDQFFSRDKIVSLLVSACEECEELLVRAGRKYRLALSIDGDDVRSLYNWGLALSFRAQLIADIGPEAAFDADKLFLAAIDKFDAMMTRGNVHAPDALFRWGVTLQQRCRLRPGNSKEKVKLLQQAKRLYEDALHMDSKNLQVRDALSSCISELNYGYF</sequence>
<dbReference type="eggNOG" id="ENOG502QVKT">
    <property type="taxonomic scope" value="Eukaryota"/>
</dbReference>
<accession>A0A061GFU9</accession>
<dbReference type="SUPFAM" id="SSF48452">
    <property type="entry name" value="TPR-like"/>
    <property type="match status" value="1"/>
</dbReference>
<dbReference type="AlphaFoldDB" id="A0A061GFU9"/>
<organism evidence="3 4">
    <name type="scientific">Theobroma cacao</name>
    <name type="common">Cacao</name>
    <name type="synonym">Cocoa</name>
    <dbReference type="NCBI Taxonomy" id="3641"/>
    <lineage>
        <taxon>Eukaryota</taxon>
        <taxon>Viridiplantae</taxon>
        <taxon>Streptophyta</taxon>
        <taxon>Embryophyta</taxon>
        <taxon>Tracheophyta</taxon>
        <taxon>Spermatophyta</taxon>
        <taxon>Magnoliopsida</taxon>
        <taxon>eudicotyledons</taxon>
        <taxon>Gunneridae</taxon>
        <taxon>Pentapetalae</taxon>
        <taxon>rosids</taxon>
        <taxon>malvids</taxon>
        <taxon>Malvales</taxon>
        <taxon>Malvaceae</taxon>
        <taxon>Byttnerioideae</taxon>
        <taxon>Theobroma</taxon>
    </lineage>
</organism>
<keyword evidence="4" id="KW-1185">Reference proteome</keyword>
<evidence type="ECO:0000256" key="2">
    <source>
        <dbReference type="SAM" id="Phobius"/>
    </source>
</evidence>
<reference evidence="3 4" key="1">
    <citation type="journal article" date="2013" name="Genome Biol.">
        <title>The genome sequence of the most widely cultivated cacao type and its use to identify candidate genes regulating pod color.</title>
        <authorList>
            <person name="Motamayor J.C."/>
            <person name="Mockaitis K."/>
            <person name="Schmutz J."/>
            <person name="Haiminen N."/>
            <person name="Iii D.L."/>
            <person name="Cornejo O."/>
            <person name="Findley S.D."/>
            <person name="Zheng P."/>
            <person name="Utro F."/>
            <person name="Royaert S."/>
            <person name="Saski C."/>
            <person name="Jenkins J."/>
            <person name="Podicheti R."/>
            <person name="Zhao M."/>
            <person name="Scheffler B.E."/>
            <person name="Stack J.C."/>
            <person name="Feltus F.A."/>
            <person name="Mustiga G.M."/>
            <person name="Amores F."/>
            <person name="Phillips W."/>
            <person name="Marelli J.P."/>
            <person name="May G.D."/>
            <person name="Shapiro H."/>
            <person name="Ma J."/>
            <person name="Bustamante C.D."/>
            <person name="Schnell R.J."/>
            <person name="Main D."/>
            <person name="Gilbert D."/>
            <person name="Parida L."/>
            <person name="Kuhn D.N."/>
        </authorList>
    </citation>
    <scope>NUCLEOTIDE SEQUENCE [LARGE SCALE GENOMIC DNA]</scope>
    <source>
        <strain evidence="4">cv. Matina 1-6</strain>
    </source>
</reference>
<dbReference type="PANTHER" id="PTHR36888:SF2">
    <property type="entry name" value="TETRATRICOPEPTIDE REPEAT (TPR)-LIKE SUPERFAMILY PROTEIN"/>
    <property type="match status" value="1"/>
</dbReference>
<dbReference type="Gramene" id="EOY28288">
    <property type="protein sequence ID" value="EOY28288"/>
    <property type="gene ID" value="TCM_029901"/>
</dbReference>
<keyword evidence="2" id="KW-1133">Transmembrane helix</keyword>
<dbReference type="STRING" id="3641.A0A061GFU9"/>
<gene>
    <name evidence="3" type="ORF">TCM_029901</name>
</gene>
<feature type="compositionally biased region" description="Basic and acidic residues" evidence="1">
    <location>
        <begin position="277"/>
        <end position="289"/>
    </location>
</feature>
<dbReference type="InParanoid" id="A0A061GFU9"/>
<dbReference type="OMA" id="DLQFNKY"/>
<protein>
    <submittedName>
        <fullName evidence="3">Tetratricopeptide repeat-like superfamily protein, putative isoform 1</fullName>
    </submittedName>
</protein>
<feature type="region of interest" description="Disordered" evidence="1">
    <location>
        <begin position="274"/>
        <end position="300"/>
    </location>
</feature>
<evidence type="ECO:0000313" key="4">
    <source>
        <dbReference type="Proteomes" id="UP000026915"/>
    </source>
</evidence>
<dbReference type="Proteomes" id="UP000026915">
    <property type="component" value="Chromosome 6"/>
</dbReference>
<dbReference type="InterPro" id="IPR011990">
    <property type="entry name" value="TPR-like_helical_dom_sf"/>
</dbReference>
<proteinExistence type="predicted"/>
<dbReference type="PANTHER" id="PTHR36888">
    <property type="entry name" value="TETRATRICOPEPTIDE-LIKE HELICAL DOMAIN-CONTAINING PROTEIN-RELATED"/>
    <property type="match status" value="1"/>
</dbReference>